<dbReference type="Gene3D" id="3.20.20.100">
    <property type="entry name" value="NADP-dependent oxidoreductase domain"/>
    <property type="match status" value="1"/>
</dbReference>
<dbReference type="OrthoDB" id="9768851at2"/>
<sequence length="329" mass="36001">MASQHFTPPGPLGFGGAPLGNMFDEVSDAQAEAALVAAWETGVRHFDTAPHYGNGVSEHRFGNVLRNYPREEFTLSTKVGRILKADPSVRDNPPFVRALPFRSEYDYSYDATMRSIEDSHQRLGLAQIDIAYIHDLAADHHGDAWEDLFEIAMNGAAKALIRLREEGVIKGWGFGVNLTEPCERALEESDPDIFLLAGRYSLLNQPALDRLFPMCADRGVHVVVGGPYNSGLLAGGRTFEYQEAPPQLVARRDRLAEICGRHGVDLRSAALHFCAAHPVVAAIIPGAKHADRVRENARLMAAEIPTALWDELRAEGLIPEGAPTPGRHG</sequence>
<accession>A0A2P7QR24</accession>
<dbReference type="EMBL" id="PXYI01000003">
    <property type="protein sequence ID" value="PSJ40411.1"/>
    <property type="molecule type" value="Genomic_DNA"/>
</dbReference>
<dbReference type="SUPFAM" id="SSF51430">
    <property type="entry name" value="NAD(P)-linked oxidoreductase"/>
    <property type="match status" value="1"/>
</dbReference>
<comment type="caution">
    <text evidence="2">The sequence shown here is derived from an EMBL/GenBank/DDBJ whole genome shotgun (WGS) entry which is preliminary data.</text>
</comment>
<dbReference type="GO" id="GO:0016491">
    <property type="term" value="F:oxidoreductase activity"/>
    <property type="evidence" value="ECO:0007669"/>
    <property type="project" value="InterPro"/>
</dbReference>
<name>A0A2P7QR24_9SPHN</name>
<feature type="domain" description="NADP-dependent oxidoreductase" evidence="1">
    <location>
        <begin position="11"/>
        <end position="313"/>
    </location>
</feature>
<dbReference type="InterPro" id="IPR020471">
    <property type="entry name" value="AKR"/>
</dbReference>
<evidence type="ECO:0000259" key="1">
    <source>
        <dbReference type="Pfam" id="PF00248"/>
    </source>
</evidence>
<dbReference type="InterPro" id="IPR023210">
    <property type="entry name" value="NADP_OxRdtase_dom"/>
</dbReference>
<proteinExistence type="predicted"/>
<dbReference type="GO" id="GO:0005829">
    <property type="term" value="C:cytosol"/>
    <property type="evidence" value="ECO:0007669"/>
    <property type="project" value="TreeGrafter"/>
</dbReference>
<dbReference type="CDD" id="cd19152">
    <property type="entry name" value="AKR_AKR15A"/>
    <property type="match status" value="1"/>
</dbReference>
<gene>
    <name evidence="2" type="ORF">C7I55_08705</name>
</gene>
<evidence type="ECO:0000313" key="2">
    <source>
        <dbReference type="EMBL" id="PSJ40411.1"/>
    </source>
</evidence>
<dbReference type="AlphaFoldDB" id="A0A2P7QR24"/>
<protein>
    <submittedName>
        <fullName evidence="2">D-threo-aldose 1-dehydrogenase</fullName>
    </submittedName>
</protein>
<dbReference type="PANTHER" id="PTHR42686">
    <property type="entry name" value="GH17980P-RELATED"/>
    <property type="match status" value="1"/>
</dbReference>
<organism evidence="2 3">
    <name type="scientific">Allosphingosinicella deserti</name>
    <dbReference type="NCBI Taxonomy" id="2116704"/>
    <lineage>
        <taxon>Bacteria</taxon>
        <taxon>Pseudomonadati</taxon>
        <taxon>Pseudomonadota</taxon>
        <taxon>Alphaproteobacteria</taxon>
        <taxon>Sphingomonadales</taxon>
        <taxon>Sphingomonadaceae</taxon>
        <taxon>Allosphingosinicella</taxon>
    </lineage>
</organism>
<evidence type="ECO:0000313" key="3">
    <source>
        <dbReference type="Proteomes" id="UP000241167"/>
    </source>
</evidence>
<dbReference type="Pfam" id="PF00248">
    <property type="entry name" value="Aldo_ket_red"/>
    <property type="match status" value="1"/>
</dbReference>
<dbReference type="PANTHER" id="PTHR42686:SF1">
    <property type="entry name" value="GH17980P-RELATED"/>
    <property type="match status" value="1"/>
</dbReference>
<dbReference type="Proteomes" id="UP000241167">
    <property type="component" value="Unassembled WGS sequence"/>
</dbReference>
<dbReference type="InterPro" id="IPR036812">
    <property type="entry name" value="NAD(P)_OxRdtase_dom_sf"/>
</dbReference>
<keyword evidence="3" id="KW-1185">Reference proteome</keyword>
<dbReference type="RefSeq" id="WP_106512565.1">
    <property type="nucleotide sequence ID" value="NZ_PXYI01000003.1"/>
</dbReference>
<reference evidence="2 3" key="1">
    <citation type="submission" date="2018-03" db="EMBL/GenBank/DDBJ databases">
        <title>The draft genome of Sphingosinicella sp. GL-C-18.</title>
        <authorList>
            <person name="Liu L."/>
            <person name="Li L."/>
            <person name="Liang L."/>
            <person name="Zhang X."/>
            <person name="Wang T."/>
        </authorList>
    </citation>
    <scope>NUCLEOTIDE SEQUENCE [LARGE SCALE GENOMIC DNA]</scope>
    <source>
        <strain evidence="2 3">GL-C-18</strain>
    </source>
</reference>